<dbReference type="AlphaFoldDB" id="A0A8H6HGE9"/>
<dbReference type="OrthoDB" id="2408877at2759"/>
<accession>A0A8H6HGE9</accession>
<name>A0A8H6HGE9_9AGAR</name>
<proteinExistence type="predicted"/>
<feature type="non-terminal residue" evidence="1">
    <location>
        <position position="166"/>
    </location>
</feature>
<comment type="caution">
    <text evidence="1">The sequence shown here is derived from an EMBL/GenBank/DDBJ whole genome shotgun (WGS) entry which is preliminary data.</text>
</comment>
<protein>
    <submittedName>
        <fullName evidence="1">Uncharacterized protein</fullName>
    </submittedName>
</protein>
<evidence type="ECO:0000313" key="1">
    <source>
        <dbReference type="EMBL" id="KAF6746339.1"/>
    </source>
</evidence>
<dbReference type="InterPro" id="IPR013324">
    <property type="entry name" value="RNA_pol_sigma_r3/r4-like"/>
</dbReference>
<evidence type="ECO:0000313" key="2">
    <source>
        <dbReference type="Proteomes" id="UP000521943"/>
    </source>
</evidence>
<organism evidence="1 2">
    <name type="scientific">Ephemerocybe angulata</name>
    <dbReference type="NCBI Taxonomy" id="980116"/>
    <lineage>
        <taxon>Eukaryota</taxon>
        <taxon>Fungi</taxon>
        <taxon>Dikarya</taxon>
        <taxon>Basidiomycota</taxon>
        <taxon>Agaricomycotina</taxon>
        <taxon>Agaricomycetes</taxon>
        <taxon>Agaricomycetidae</taxon>
        <taxon>Agaricales</taxon>
        <taxon>Agaricineae</taxon>
        <taxon>Psathyrellaceae</taxon>
        <taxon>Ephemerocybe</taxon>
    </lineage>
</organism>
<reference evidence="1 2" key="1">
    <citation type="submission" date="2020-07" db="EMBL/GenBank/DDBJ databases">
        <title>Comparative genomics of pyrophilous fungi reveals a link between fire events and developmental genes.</title>
        <authorList>
            <consortium name="DOE Joint Genome Institute"/>
            <person name="Steindorff A.S."/>
            <person name="Carver A."/>
            <person name="Calhoun S."/>
            <person name="Stillman K."/>
            <person name="Liu H."/>
            <person name="Lipzen A."/>
            <person name="Pangilinan J."/>
            <person name="Labutti K."/>
            <person name="Bruns T.D."/>
            <person name="Grigoriev I.V."/>
        </authorList>
    </citation>
    <scope>NUCLEOTIDE SEQUENCE [LARGE SCALE GENOMIC DNA]</scope>
    <source>
        <strain evidence="1 2">CBS 144469</strain>
    </source>
</reference>
<dbReference type="Proteomes" id="UP000521943">
    <property type="component" value="Unassembled WGS sequence"/>
</dbReference>
<keyword evidence="2" id="KW-1185">Reference proteome</keyword>
<gene>
    <name evidence="1" type="ORF">DFP72DRAFT_1050853</name>
</gene>
<dbReference type="EMBL" id="JACGCI010000094">
    <property type="protein sequence ID" value="KAF6746339.1"/>
    <property type="molecule type" value="Genomic_DNA"/>
</dbReference>
<dbReference type="SUPFAM" id="SSF88659">
    <property type="entry name" value="Sigma3 and sigma4 domains of RNA polymerase sigma factors"/>
    <property type="match status" value="1"/>
</dbReference>
<sequence>MPRKTVHAQLRLTYLKYMAVRDLIDPLHDDPVALTARVQLDMATLRSIRETRYLRGRVPVEKSGCLALAFKWGGQPENHHRFVTLFRVTPTVFEFILLLISGHPIFTNNSHVPQAPVDVQLAVTLYRLGRYGNGASLEDIARSMGCSEGAVEKYTERCFAAILSLE</sequence>